<accession>A0A8C2QHM8</accession>
<dbReference type="PANTHER" id="PTHR11394:SF30">
    <property type="entry name" value="TASTE RECEPTOR TYPE 2 MEMBER 104"/>
    <property type="match status" value="1"/>
</dbReference>
<feature type="transmembrane region" description="Helical" evidence="14">
    <location>
        <begin position="44"/>
        <end position="67"/>
    </location>
</feature>
<evidence type="ECO:0000256" key="2">
    <source>
        <dbReference type="ARBA" id="ARBA00007376"/>
    </source>
</evidence>
<reference evidence="18" key="3">
    <citation type="submission" date="2025-04" db="UniProtKB">
        <authorList>
            <consortium name="RefSeq"/>
        </authorList>
    </citation>
    <scope>IDENTIFICATION</scope>
    <source>
        <strain evidence="18">17A/GY</strain>
        <tissue evidence="18">Liver</tissue>
    </source>
</reference>
<reference evidence="17" key="1">
    <citation type="journal article" date="2018" name="Biotechnol. Bioeng.">
        <title>A reference genome of the Chinese hamster based on a hybrid assembly strategy.</title>
        <authorList>
            <person name="Rupp O."/>
            <person name="MacDonald M.L."/>
            <person name="Li S."/>
            <person name="Dhiman H."/>
            <person name="Polson S."/>
            <person name="Griep S."/>
            <person name="Heffner K."/>
            <person name="Hernandez I."/>
            <person name="Brinkrolf K."/>
            <person name="Jadhav V."/>
            <person name="Samoudi M."/>
            <person name="Hao H."/>
            <person name="Kingham B."/>
            <person name="Goesmann A."/>
            <person name="Betenbaugh M.J."/>
            <person name="Lewis N.E."/>
            <person name="Borth N."/>
            <person name="Lee K.H."/>
        </authorList>
    </citation>
    <scope>NUCLEOTIDE SEQUENCE [LARGE SCALE GENOMIC DNA]</scope>
    <source>
        <strain evidence="17">17A/GY</strain>
    </source>
</reference>
<evidence type="ECO:0000256" key="1">
    <source>
        <dbReference type="ARBA" id="ARBA00004141"/>
    </source>
</evidence>
<dbReference type="GO" id="GO:0004930">
    <property type="term" value="F:G protein-coupled receptor activity"/>
    <property type="evidence" value="ECO:0007669"/>
    <property type="project" value="UniProtKB-KW"/>
</dbReference>
<evidence type="ECO:0000256" key="12">
    <source>
        <dbReference type="RuleBase" id="RU004423"/>
    </source>
</evidence>
<reference evidence="17" key="2">
    <citation type="journal article" date="2020" name="Biotechnol. Bioeng.">
        <title>Chromosome-scale scaffolds for the Chinese hamster reference genome assembly to facilitate the study of the CHO epigenome.</title>
        <authorList>
            <person name="Hilliard W."/>
            <person name="MacDonald M."/>
            <person name="Lee K.H."/>
        </authorList>
    </citation>
    <scope>NUCLEOTIDE SEQUENCE [LARGE SCALE GENOMIC DNA]</scope>
    <source>
        <strain evidence="17">17A/GY</strain>
    </source>
</reference>
<dbReference type="KEGG" id="cge:100771519"/>
<keyword evidence="3 13" id="KW-0919">Taste</keyword>
<dbReference type="RefSeq" id="XP_027285809.1">
    <property type="nucleotide sequence ID" value="XM_027430008.1"/>
</dbReference>
<gene>
    <name evidence="15 18" type="primary">LOC100771519</name>
</gene>
<evidence type="ECO:0000313" key="15">
    <source>
        <dbReference type="Ensembl" id="ENSCGRP00001012364.1"/>
    </source>
</evidence>
<dbReference type="Gene3D" id="1.20.1070.10">
    <property type="entry name" value="Rhodopsin 7-helix transmembrane proteins"/>
    <property type="match status" value="1"/>
</dbReference>
<dbReference type="CDD" id="cd15021">
    <property type="entry name" value="7tm_TAS2R10"/>
    <property type="match status" value="1"/>
</dbReference>
<evidence type="ECO:0000313" key="18">
    <source>
        <dbReference type="RefSeq" id="XP_027285809.1"/>
    </source>
</evidence>
<dbReference type="GeneID" id="100771519"/>
<evidence type="ECO:0000256" key="5">
    <source>
        <dbReference type="ARBA" id="ARBA00022692"/>
    </source>
</evidence>
<dbReference type="Ensembl" id="ENSCGRT00001016597.1">
    <property type="protein sequence ID" value="ENSCGRP00001012364.1"/>
    <property type="gene ID" value="ENSCGRG00001013798.1"/>
</dbReference>
<dbReference type="InterPro" id="IPR007960">
    <property type="entry name" value="TAS2R"/>
</dbReference>
<dbReference type="RefSeq" id="XP_003510595.1">
    <property type="nucleotide sequence ID" value="XM_003510547.1"/>
</dbReference>
<feature type="transmembrane region" description="Helical" evidence="14">
    <location>
        <begin position="175"/>
        <end position="201"/>
    </location>
</feature>
<dbReference type="Pfam" id="PF05296">
    <property type="entry name" value="TAS2R"/>
    <property type="match status" value="1"/>
</dbReference>
<keyword evidence="5 13" id="KW-0812">Transmembrane</keyword>
<keyword evidence="9 13" id="KW-0675">Receptor</keyword>
<name>A0A8C2QHM8_CRIGR</name>
<evidence type="ECO:0000313" key="16">
    <source>
        <dbReference type="Proteomes" id="UP000694386"/>
    </source>
</evidence>
<dbReference type="GO" id="GO:0016020">
    <property type="term" value="C:membrane"/>
    <property type="evidence" value="ECO:0007669"/>
    <property type="project" value="UniProtKB-SubCell"/>
</dbReference>
<dbReference type="SUPFAM" id="SSF81321">
    <property type="entry name" value="Family A G protein-coupled receptor-like"/>
    <property type="match status" value="1"/>
</dbReference>
<evidence type="ECO:0000256" key="11">
    <source>
        <dbReference type="ARBA" id="ARBA00023224"/>
    </source>
</evidence>
<evidence type="ECO:0000256" key="7">
    <source>
        <dbReference type="ARBA" id="ARBA00023040"/>
    </source>
</evidence>
<dbReference type="PANTHER" id="PTHR11394">
    <property type="entry name" value="TASTE RECEPTOR TYPE 2"/>
    <property type="match status" value="1"/>
</dbReference>
<evidence type="ECO:0000313" key="17">
    <source>
        <dbReference type="Proteomes" id="UP001108280"/>
    </source>
</evidence>
<dbReference type="Proteomes" id="UP001108280">
    <property type="component" value="Chromosome 8"/>
</dbReference>
<dbReference type="FunFam" id="1.20.1070.10:FF:000042">
    <property type="entry name" value="Taste receptor type 2 member 7"/>
    <property type="match status" value="1"/>
</dbReference>
<dbReference type="OrthoDB" id="8876749at2759"/>
<evidence type="ECO:0000256" key="9">
    <source>
        <dbReference type="ARBA" id="ARBA00023170"/>
    </source>
</evidence>
<keyword evidence="7 13" id="KW-0297">G-protein coupled receptor</keyword>
<evidence type="ECO:0000256" key="4">
    <source>
        <dbReference type="ARBA" id="ARBA00022606"/>
    </source>
</evidence>
<evidence type="ECO:0000256" key="6">
    <source>
        <dbReference type="ARBA" id="ARBA00022989"/>
    </source>
</evidence>
<keyword evidence="4 13" id="KW-0716">Sensory transduction</keyword>
<evidence type="ECO:0000256" key="14">
    <source>
        <dbReference type="SAM" id="Phobius"/>
    </source>
</evidence>
<keyword evidence="11 13" id="KW-0807">Transducer</keyword>
<keyword evidence="10" id="KW-0325">Glycoprotein</keyword>
<protein>
    <recommendedName>
        <fullName evidence="13">Taste receptor type 2</fullName>
    </recommendedName>
</protein>
<feature type="transmembrane region" description="Helical" evidence="14">
    <location>
        <begin position="260"/>
        <end position="283"/>
    </location>
</feature>
<feature type="transmembrane region" description="Helical" evidence="14">
    <location>
        <begin position="129"/>
        <end position="147"/>
    </location>
</feature>
<dbReference type="Proteomes" id="UP000694386">
    <property type="component" value="Unplaced"/>
</dbReference>
<keyword evidence="8 13" id="KW-0472">Membrane</keyword>
<dbReference type="GO" id="GO:0033038">
    <property type="term" value="F:bitter taste receptor activity"/>
    <property type="evidence" value="ECO:0007669"/>
    <property type="project" value="InterPro"/>
</dbReference>
<comment type="similarity">
    <text evidence="2 12">Belongs to the G-protein coupled receptor T2R family.</text>
</comment>
<proteinExistence type="inferred from homology"/>
<reference evidence="15" key="4">
    <citation type="submission" date="2025-05" db="UniProtKB">
        <authorList>
            <consortium name="Ensembl"/>
        </authorList>
    </citation>
    <scope>IDENTIFICATION</scope>
</reference>
<comment type="subcellular location">
    <subcellularLocation>
        <location evidence="1 13">Membrane</location>
        <topology evidence="1 13">Multi-pass membrane protein</topology>
    </subcellularLocation>
</comment>
<feature type="transmembrane region" description="Helical" evidence="14">
    <location>
        <begin position="6"/>
        <end position="32"/>
    </location>
</feature>
<evidence type="ECO:0000256" key="8">
    <source>
        <dbReference type="ARBA" id="ARBA00023136"/>
    </source>
</evidence>
<evidence type="ECO:0000256" key="13">
    <source>
        <dbReference type="RuleBase" id="RU004424"/>
    </source>
</evidence>
<organism evidence="15 16">
    <name type="scientific">Cricetulus griseus</name>
    <name type="common">Chinese hamster</name>
    <name type="synonym">Cricetulus barabensis griseus</name>
    <dbReference type="NCBI Taxonomy" id="10029"/>
    <lineage>
        <taxon>Eukaryota</taxon>
        <taxon>Metazoa</taxon>
        <taxon>Chordata</taxon>
        <taxon>Craniata</taxon>
        <taxon>Vertebrata</taxon>
        <taxon>Euteleostomi</taxon>
        <taxon>Mammalia</taxon>
        <taxon>Eutheria</taxon>
        <taxon>Euarchontoglires</taxon>
        <taxon>Glires</taxon>
        <taxon>Rodentia</taxon>
        <taxon>Myomorpha</taxon>
        <taxon>Muroidea</taxon>
        <taxon>Cricetidae</taxon>
        <taxon>Cricetinae</taxon>
        <taxon>Cricetulus</taxon>
    </lineage>
</organism>
<dbReference type="AlphaFoldDB" id="A0A8C2QHM8"/>
<sequence>MLSAAEGILLFVATTEAVLGVLGNAFIALVNCADWIKNKKLSKIGFILMGLAISRIFTIWIITFDAYAKVFCQDMLISIDLSEGISYIWVIINHLNVWFATSLSVFYFLKIANFSHYIFLWLKRRADNVFVFLLGCLIITWLASFPQTTKVVKDVKMHHFNNTPWLLHLEKSDLLINYVLSNMGVICLFVVALTACFLLIVSLWRHNKHMQSHVSGFRDLNTEAHVKAMKVLISFVILFILHFAGIFLETLYLFLKDKKLVFILGFTVSSMYPCCHSFILILTSSQMKQTSMRVLKGLKC</sequence>
<evidence type="ECO:0000256" key="10">
    <source>
        <dbReference type="ARBA" id="ARBA00023180"/>
    </source>
</evidence>
<keyword evidence="17" id="KW-1185">Reference proteome</keyword>
<keyword evidence="6 14" id="KW-1133">Transmembrane helix</keyword>
<evidence type="ECO:0000256" key="3">
    <source>
        <dbReference type="ARBA" id="ARBA00022480"/>
    </source>
</evidence>
<feature type="transmembrane region" description="Helical" evidence="14">
    <location>
        <begin position="231"/>
        <end position="254"/>
    </location>
</feature>
<feature type="transmembrane region" description="Helical" evidence="14">
    <location>
        <begin position="87"/>
        <end position="109"/>
    </location>
</feature>